<dbReference type="Gene3D" id="2.170.120.40">
    <property type="entry name" value="YbbR-like domain"/>
    <property type="match status" value="1"/>
</dbReference>
<evidence type="ECO:0000313" key="2">
    <source>
        <dbReference type="Proteomes" id="UP000001202"/>
    </source>
</evidence>
<dbReference type="KEGG" id="tpp:TPASS_0827"/>
<name>A0A0H3BLI1_TREPS</name>
<dbReference type="Pfam" id="PF07949">
    <property type="entry name" value="YbbR"/>
    <property type="match status" value="1"/>
</dbReference>
<dbReference type="Gene3D" id="2.170.120.30">
    <property type="match status" value="1"/>
</dbReference>
<proteinExistence type="predicted"/>
<reference evidence="1 2" key="1">
    <citation type="journal article" date="2008" name="BMC Microbiol.">
        <title>Complete genome sequence of Treponema pallidum ssp. pallidum strain SS14 determined with oligonucleotide arrays.</title>
        <authorList>
            <person name="Matejkova P."/>
            <person name="Strouhal M."/>
            <person name="Smajs D."/>
            <person name="Norris S.J."/>
            <person name="Palzkill T."/>
            <person name="Petrosino J.F."/>
            <person name="Sodergren E."/>
            <person name="Norton J.E."/>
            <person name="Singh J."/>
            <person name="Richmond T.A."/>
            <person name="Molla M.N."/>
            <person name="Albert T.J."/>
            <person name="Weinstock G.M."/>
        </authorList>
    </citation>
    <scope>NUCLEOTIDE SEQUENCE [LARGE SCALE GENOMIC DNA]</scope>
    <source>
        <strain evidence="1 2">SS14</strain>
    </source>
</reference>
<protein>
    <recommendedName>
        <fullName evidence="3">YbbR-like domain-containing protein</fullName>
    </recommendedName>
</protein>
<organism evidence="1 2">
    <name type="scientific">Treponema pallidum subsp. pallidum (strain SS14)</name>
    <dbReference type="NCBI Taxonomy" id="455434"/>
    <lineage>
        <taxon>Bacteria</taxon>
        <taxon>Pseudomonadati</taxon>
        <taxon>Spirochaetota</taxon>
        <taxon>Spirochaetia</taxon>
        <taxon>Spirochaetales</taxon>
        <taxon>Treponemataceae</taxon>
        <taxon>Treponema</taxon>
    </lineage>
</organism>
<dbReference type="InterPro" id="IPR053154">
    <property type="entry name" value="c-di-AMP_regulator"/>
</dbReference>
<gene>
    <name evidence="1" type="ordered locus">TPASS_0827</name>
</gene>
<dbReference type="InterPro" id="IPR012505">
    <property type="entry name" value="YbbR"/>
</dbReference>
<dbReference type="AlphaFoldDB" id="A0A0H3BLI1"/>
<dbReference type="PANTHER" id="PTHR37804:SF1">
    <property type="entry name" value="CDAA REGULATORY PROTEIN CDAR"/>
    <property type="match status" value="1"/>
</dbReference>
<accession>A0A0H3BLI1</accession>
<dbReference type="PANTHER" id="PTHR37804">
    <property type="entry name" value="CDAA REGULATORY PROTEIN CDAR"/>
    <property type="match status" value="1"/>
</dbReference>
<dbReference type="Proteomes" id="UP000001202">
    <property type="component" value="Chromosome"/>
</dbReference>
<dbReference type="PATRIC" id="fig|455434.6.peg.816"/>
<dbReference type="EMBL" id="CP000805">
    <property type="protein sequence ID" value="ACD71244.1"/>
    <property type="molecule type" value="Genomic_DNA"/>
</dbReference>
<sequence length="425" mass="47226">MATIPPCTMEQSLCAMGSLSLQAPFCRFLNSTILGKRSAHVIVPRLVWLKKQMPLPWSCQKKRARSALPTIQSCTTIFRTRTYWRSSNSYSKLPLGLDTLKGHWIMVAARCLDRIAHNWAAKASSILLAFLLVQFYSGSLLERRAISVPLVVRNEGALTPALRFPQKVTVLMRASRDTLGALRGSDIVPYVDLSSYTEEGEYAVPVRVTVADHVAPPDALELVADPAIIPFKLERSVTKNIPITLSLEGVPAYGYELREVDTNPSMVEIRGPASLLVSYTQAVTETLDITNRRASFSGVIGLINPSTLVSFPKTKTQFVVRVREVSELKELETTHVSFTDCAPHLTFSIEPVTIRAQVQVPKHVIEEMHPEEFFSVSAREITEPGRVTAPLILSLPEHVRMVQYSPKEVHVHVREAQSVPADGHE</sequence>
<evidence type="ECO:0008006" key="3">
    <source>
        <dbReference type="Google" id="ProtNLM"/>
    </source>
</evidence>
<evidence type="ECO:0000313" key="1">
    <source>
        <dbReference type="EMBL" id="ACD71244.1"/>
    </source>
</evidence>